<dbReference type="InterPro" id="IPR002583">
    <property type="entry name" value="Ribosomal_bS20"/>
</dbReference>
<evidence type="ECO:0000313" key="8">
    <source>
        <dbReference type="EMBL" id="OGY09923.1"/>
    </source>
</evidence>
<evidence type="ECO:0000256" key="4">
    <source>
        <dbReference type="ARBA" id="ARBA00023274"/>
    </source>
</evidence>
<keyword evidence="2 6" id="KW-0694">RNA-binding</keyword>
<name>A0A1G1V3H0_9BACT</name>
<reference evidence="8 9" key="1">
    <citation type="journal article" date="2016" name="Nat. Commun.">
        <title>Thousands of microbial genomes shed light on interconnected biogeochemical processes in an aquifer system.</title>
        <authorList>
            <person name="Anantharaman K."/>
            <person name="Brown C.T."/>
            <person name="Hug L.A."/>
            <person name="Sharon I."/>
            <person name="Castelle C.J."/>
            <person name="Probst A.J."/>
            <person name="Thomas B.C."/>
            <person name="Singh A."/>
            <person name="Wilkins M.J."/>
            <person name="Karaoz U."/>
            <person name="Brodie E.L."/>
            <person name="Williams K.H."/>
            <person name="Hubbard S.S."/>
            <person name="Banfield J.F."/>
        </authorList>
    </citation>
    <scope>NUCLEOTIDE SEQUENCE [LARGE SCALE GENOMIC DNA]</scope>
</reference>
<dbReference type="GO" id="GO:0019843">
    <property type="term" value="F:rRNA binding"/>
    <property type="evidence" value="ECO:0007669"/>
    <property type="project" value="UniProtKB-UniRule"/>
</dbReference>
<feature type="region of interest" description="Disordered" evidence="7">
    <location>
        <begin position="1"/>
        <end position="22"/>
    </location>
</feature>
<dbReference type="GO" id="GO:0003735">
    <property type="term" value="F:structural constituent of ribosome"/>
    <property type="evidence" value="ECO:0007669"/>
    <property type="project" value="InterPro"/>
</dbReference>
<dbReference type="Pfam" id="PF01649">
    <property type="entry name" value="Ribosomal_S20p"/>
    <property type="match status" value="1"/>
</dbReference>
<dbReference type="InterPro" id="IPR036510">
    <property type="entry name" value="Ribosomal_bS20_sf"/>
</dbReference>
<evidence type="ECO:0000256" key="3">
    <source>
        <dbReference type="ARBA" id="ARBA00022980"/>
    </source>
</evidence>
<evidence type="ECO:0000256" key="7">
    <source>
        <dbReference type="SAM" id="MobiDB-lite"/>
    </source>
</evidence>
<protein>
    <recommendedName>
        <fullName evidence="5 6">Small ribosomal subunit protein bS20</fullName>
    </recommendedName>
</protein>
<dbReference type="GO" id="GO:0005840">
    <property type="term" value="C:ribosome"/>
    <property type="evidence" value="ECO:0007669"/>
    <property type="project" value="UniProtKB-KW"/>
</dbReference>
<comment type="function">
    <text evidence="6">Binds directly to 16S ribosomal RNA.</text>
</comment>
<proteinExistence type="inferred from homology"/>
<evidence type="ECO:0000256" key="5">
    <source>
        <dbReference type="ARBA" id="ARBA00035136"/>
    </source>
</evidence>
<keyword evidence="4 6" id="KW-0687">Ribonucleoprotein</keyword>
<gene>
    <name evidence="6" type="primary">rpsT</name>
    <name evidence="8" type="ORF">A2782_04445</name>
</gene>
<sequence>MPILKSAKKALRHDRRNRVQNNNRTLAYKEAVKAFRIKPGKTLLEKAFSALDRAVDNKVIHTNKASRLKSRLTKTLTS</sequence>
<feature type="compositionally biased region" description="Basic residues" evidence="7">
    <location>
        <begin position="1"/>
        <end position="18"/>
    </location>
</feature>
<dbReference type="EMBL" id="MHBW01000003">
    <property type="protein sequence ID" value="OGY09923.1"/>
    <property type="molecule type" value="Genomic_DNA"/>
</dbReference>
<comment type="similarity">
    <text evidence="6">Belongs to the bacterial ribosomal protein bS20 family.</text>
</comment>
<comment type="caution">
    <text evidence="8">The sequence shown here is derived from an EMBL/GenBank/DDBJ whole genome shotgun (WGS) entry which is preliminary data.</text>
</comment>
<organism evidence="8 9">
    <name type="scientific">Candidatus Blackburnbacteria bacterium RIFCSPHIGHO2_01_FULL_43_15b</name>
    <dbReference type="NCBI Taxonomy" id="1797513"/>
    <lineage>
        <taxon>Bacteria</taxon>
        <taxon>Candidatus Blackburniibacteriota</taxon>
    </lineage>
</organism>
<keyword evidence="1 6" id="KW-0699">rRNA-binding</keyword>
<dbReference type="Gene3D" id="1.20.58.110">
    <property type="entry name" value="Ribosomal protein S20"/>
    <property type="match status" value="1"/>
</dbReference>
<dbReference type="GO" id="GO:0006412">
    <property type="term" value="P:translation"/>
    <property type="evidence" value="ECO:0007669"/>
    <property type="project" value="UniProtKB-UniRule"/>
</dbReference>
<dbReference type="STRING" id="1797513.A2782_04445"/>
<dbReference type="HAMAP" id="MF_00500">
    <property type="entry name" value="Ribosomal_bS20"/>
    <property type="match status" value="1"/>
</dbReference>
<evidence type="ECO:0000256" key="6">
    <source>
        <dbReference type="HAMAP-Rule" id="MF_00500"/>
    </source>
</evidence>
<dbReference type="AlphaFoldDB" id="A0A1G1V3H0"/>
<evidence type="ECO:0000256" key="2">
    <source>
        <dbReference type="ARBA" id="ARBA00022884"/>
    </source>
</evidence>
<dbReference type="SUPFAM" id="SSF46992">
    <property type="entry name" value="Ribosomal protein S20"/>
    <property type="match status" value="1"/>
</dbReference>
<keyword evidence="3 6" id="KW-0689">Ribosomal protein</keyword>
<accession>A0A1G1V3H0</accession>
<evidence type="ECO:0000256" key="1">
    <source>
        <dbReference type="ARBA" id="ARBA00022730"/>
    </source>
</evidence>
<dbReference type="NCBIfam" id="TIGR00029">
    <property type="entry name" value="S20"/>
    <property type="match status" value="1"/>
</dbReference>
<dbReference type="Proteomes" id="UP000177967">
    <property type="component" value="Unassembled WGS sequence"/>
</dbReference>
<evidence type="ECO:0000313" key="9">
    <source>
        <dbReference type="Proteomes" id="UP000177967"/>
    </source>
</evidence>
<dbReference type="GO" id="GO:1990904">
    <property type="term" value="C:ribonucleoprotein complex"/>
    <property type="evidence" value="ECO:0007669"/>
    <property type="project" value="UniProtKB-KW"/>
</dbReference>